<evidence type="ECO:0000256" key="5">
    <source>
        <dbReference type="ARBA" id="ARBA00022692"/>
    </source>
</evidence>
<keyword evidence="4" id="KW-1003">Cell membrane</keyword>
<evidence type="ECO:0000256" key="8">
    <source>
        <dbReference type="SAM" id="MobiDB-lite"/>
    </source>
</evidence>
<dbReference type="GO" id="GO:0055085">
    <property type="term" value="P:transmembrane transport"/>
    <property type="evidence" value="ECO:0007669"/>
    <property type="project" value="TreeGrafter"/>
</dbReference>
<gene>
    <name evidence="10" type="ORF">SAMN02745178_00498</name>
</gene>
<feature type="compositionally biased region" description="Basic and acidic residues" evidence="8">
    <location>
        <begin position="368"/>
        <end position="377"/>
    </location>
</feature>
<reference evidence="10 11" key="1">
    <citation type="submission" date="2017-02" db="EMBL/GenBank/DDBJ databases">
        <authorList>
            <person name="Peterson S.W."/>
        </authorList>
    </citation>
    <scope>NUCLEOTIDE SEQUENCE [LARGE SCALE GENOMIC DNA]</scope>
    <source>
        <strain evidence="10 11">ATCC 27749</strain>
    </source>
</reference>
<dbReference type="PANTHER" id="PTHR21716">
    <property type="entry name" value="TRANSMEMBRANE PROTEIN"/>
    <property type="match status" value="1"/>
</dbReference>
<keyword evidence="6 9" id="KW-1133">Transmembrane helix</keyword>
<dbReference type="GeneID" id="93336990"/>
<comment type="subcellular location">
    <subcellularLocation>
        <location evidence="1">Cell membrane</location>
        <topology evidence="1">Multi-pass membrane protein</topology>
    </subcellularLocation>
</comment>
<dbReference type="Pfam" id="PF01594">
    <property type="entry name" value="AI-2E_transport"/>
    <property type="match status" value="1"/>
</dbReference>
<keyword evidence="11" id="KW-1185">Reference proteome</keyword>
<keyword evidence="7 9" id="KW-0472">Membrane</keyword>
<dbReference type="EMBL" id="FUYF01000002">
    <property type="protein sequence ID" value="SKA75893.1"/>
    <property type="molecule type" value="Genomic_DNA"/>
</dbReference>
<feature type="region of interest" description="Disordered" evidence="8">
    <location>
        <begin position="367"/>
        <end position="386"/>
    </location>
</feature>
<feature type="transmembrane region" description="Helical" evidence="9">
    <location>
        <begin position="166"/>
        <end position="189"/>
    </location>
</feature>
<dbReference type="AlphaFoldDB" id="A0A1T4WF17"/>
<evidence type="ECO:0000313" key="11">
    <source>
        <dbReference type="Proteomes" id="UP000190286"/>
    </source>
</evidence>
<dbReference type="OrthoDB" id="9793390at2"/>
<dbReference type="InterPro" id="IPR002549">
    <property type="entry name" value="AI-2E-like"/>
</dbReference>
<name>A0A1T4WF17_9FIRM</name>
<evidence type="ECO:0000256" key="3">
    <source>
        <dbReference type="ARBA" id="ARBA00022448"/>
    </source>
</evidence>
<dbReference type="PANTHER" id="PTHR21716:SF53">
    <property type="entry name" value="PERMEASE PERM-RELATED"/>
    <property type="match status" value="1"/>
</dbReference>
<feature type="transmembrane region" description="Helical" evidence="9">
    <location>
        <begin position="39"/>
        <end position="59"/>
    </location>
</feature>
<evidence type="ECO:0000256" key="4">
    <source>
        <dbReference type="ARBA" id="ARBA00022475"/>
    </source>
</evidence>
<keyword evidence="5 9" id="KW-0812">Transmembrane</keyword>
<dbReference type="GO" id="GO:0005886">
    <property type="term" value="C:plasma membrane"/>
    <property type="evidence" value="ECO:0007669"/>
    <property type="project" value="UniProtKB-SubCell"/>
</dbReference>
<dbReference type="STRING" id="745368.SAMN02745178_00498"/>
<evidence type="ECO:0000256" key="2">
    <source>
        <dbReference type="ARBA" id="ARBA00009773"/>
    </source>
</evidence>
<feature type="transmembrane region" description="Helical" evidence="9">
    <location>
        <begin position="281"/>
        <end position="302"/>
    </location>
</feature>
<dbReference type="RefSeq" id="WP_078783512.1">
    <property type="nucleotide sequence ID" value="NZ_FUYF01000002.1"/>
</dbReference>
<evidence type="ECO:0000313" key="10">
    <source>
        <dbReference type="EMBL" id="SKA75893.1"/>
    </source>
</evidence>
<feature type="transmembrane region" description="Helical" evidence="9">
    <location>
        <begin position="314"/>
        <end position="337"/>
    </location>
</feature>
<keyword evidence="3" id="KW-0813">Transport</keyword>
<evidence type="ECO:0000256" key="9">
    <source>
        <dbReference type="SAM" id="Phobius"/>
    </source>
</evidence>
<organism evidence="10 11">
    <name type="scientific">Gemmiger formicilis</name>
    <dbReference type="NCBI Taxonomy" id="745368"/>
    <lineage>
        <taxon>Bacteria</taxon>
        <taxon>Bacillati</taxon>
        <taxon>Bacillota</taxon>
        <taxon>Clostridia</taxon>
        <taxon>Eubacteriales</taxon>
        <taxon>Gemmiger</taxon>
    </lineage>
</organism>
<evidence type="ECO:0000256" key="6">
    <source>
        <dbReference type="ARBA" id="ARBA00022989"/>
    </source>
</evidence>
<comment type="similarity">
    <text evidence="2">Belongs to the autoinducer-2 exporter (AI-2E) (TC 2.A.86) family.</text>
</comment>
<protein>
    <submittedName>
        <fullName evidence="10">Predicted PurR-regulated permease PerM</fullName>
    </submittedName>
</protein>
<evidence type="ECO:0000256" key="7">
    <source>
        <dbReference type="ARBA" id="ARBA00023136"/>
    </source>
</evidence>
<proteinExistence type="inferred from homology"/>
<feature type="transmembrane region" description="Helical" evidence="9">
    <location>
        <begin position="80"/>
        <end position="102"/>
    </location>
</feature>
<sequence length="386" mass="39801">MKNCFDRTPHTMKDWLLLAAGVAAVFAAADWLPGVLRGAGAFLGLLAPFGWGLLLAYVLDIPTRFFAKKLFGGRRGGAMAVSYALFFGALALLAALVVPQLVQSVTTFAGRLGAYEETIRGLLVWVQNTFGIDTATAEQLVQMVGTALQNWFGGLSHSAARAAADFVSGAAGAAGNAVVALAASIYLLSGKEALLRAARACLHAALPPRAAGSVLEICRLANKIFSGYIGGQLVDALLVGGETFVLMSIFGLEYAPLLAVLVGVTNIVPVLGPFLGAVPGLIILLLELPWKAAEFAIIIFVVQQVDGNFIAPRILGGATGLPGLGVLLAIVVGGAWFGIPGMVLGVPTLAVLAALLKQAVGAGLTARGLDENGEPRRNLPGGPQEN</sequence>
<feature type="transmembrane region" description="Helical" evidence="9">
    <location>
        <begin position="254"/>
        <end position="275"/>
    </location>
</feature>
<evidence type="ECO:0000256" key="1">
    <source>
        <dbReference type="ARBA" id="ARBA00004651"/>
    </source>
</evidence>
<dbReference type="Proteomes" id="UP000190286">
    <property type="component" value="Unassembled WGS sequence"/>
</dbReference>
<accession>A0A1T4WF17</accession>